<protein>
    <submittedName>
        <fullName evidence="2">Uncharacterized protein</fullName>
    </submittedName>
</protein>
<feature type="transmembrane region" description="Helical" evidence="1">
    <location>
        <begin position="31"/>
        <end position="49"/>
    </location>
</feature>
<gene>
    <name evidence="2" type="ORF">RM573_05785</name>
</gene>
<dbReference type="EMBL" id="JAVRIF010000002">
    <property type="protein sequence ID" value="MDT0603099.1"/>
    <property type="molecule type" value="Genomic_DNA"/>
</dbReference>
<sequence>MDDNQKHEYFFNLWCKYEDITNHFNGLILKIRIQALALVTTLITLVVLLGHNDKGVQWDVVFVVFLFLSFFWVSIAILDLGYYNRLMTNSVKELEKLEKSRPIGTDLPEPIFSTSLHRSVGSTLPAYSFYIVVFVVFIISTAVSSCNAWG</sequence>
<keyword evidence="1" id="KW-0472">Membrane</keyword>
<keyword evidence="1" id="KW-0812">Transmembrane</keyword>
<comment type="caution">
    <text evidence="2">The sequence shown here is derived from an EMBL/GenBank/DDBJ whole genome shotgun (WGS) entry which is preliminary data.</text>
</comment>
<name>A0ABU2ZYV7_9GAMM</name>
<keyword evidence="1" id="KW-1133">Transmembrane helix</keyword>
<organism evidence="2 3">
    <name type="scientific">Thalassotalea castellviae</name>
    <dbReference type="NCBI Taxonomy" id="3075612"/>
    <lineage>
        <taxon>Bacteria</taxon>
        <taxon>Pseudomonadati</taxon>
        <taxon>Pseudomonadota</taxon>
        <taxon>Gammaproteobacteria</taxon>
        <taxon>Alteromonadales</taxon>
        <taxon>Colwelliaceae</taxon>
        <taxon>Thalassotalea</taxon>
    </lineage>
</organism>
<proteinExistence type="predicted"/>
<feature type="transmembrane region" description="Helical" evidence="1">
    <location>
        <begin position="61"/>
        <end position="83"/>
    </location>
</feature>
<feature type="transmembrane region" description="Helical" evidence="1">
    <location>
        <begin position="127"/>
        <end position="149"/>
    </location>
</feature>
<dbReference type="Proteomes" id="UP001266357">
    <property type="component" value="Unassembled WGS sequence"/>
</dbReference>
<keyword evidence="3" id="KW-1185">Reference proteome</keyword>
<reference evidence="2 3" key="1">
    <citation type="submission" date="2023-09" db="EMBL/GenBank/DDBJ databases">
        <authorList>
            <person name="Rey-Velasco X."/>
        </authorList>
    </citation>
    <scope>NUCLEOTIDE SEQUENCE [LARGE SCALE GENOMIC DNA]</scope>
    <source>
        <strain evidence="2 3">W431</strain>
    </source>
</reference>
<evidence type="ECO:0000313" key="3">
    <source>
        <dbReference type="Proteomes" id="UP001266357"/>
    </source>
</evidence>
<evidence type="ECO:0000256" key="1">
    <source>
        <dbReference type="SAM" id="Phobius"/>
    </source>
</evidence>
<evidence type="ECO:0000313" key="2">
    <source>
        <dbReference type="EMBL" id="MDT0603099.1"/>
    </source>
</evidence>
<accession>A0ABU2ZYV7</accession>
<dbReference type="RefSeq" id="WP_311578584.1">
    <property type="nucleotide sequence ID" value="NZ_JAVRIF010000002.1"/>
</dbReference>